<keyword evidence="2" id="KW-1185">Reference proteome</keyword>
<dbReference type="AlphaFoldDB" id="A0A8E0VGF6"/>
<sequence>MCNSSADRSSASLKDYLELLPSVFFSCNNLEDEVPFEKFTHSELLILHKSVTFLDDLRFVPYEKLWSEITESSNKSPSKEVSCLDFESQSVDMKTLIIMELIQHVTDCRMTKGANQHDYFRLRGPGESCVQNGCMEILDVGVFESEVVCILSAILYSIPHLRFLPAFICGYATHSISPSYSLIRRIIRNFPNEWFSIWRPISNSSILQCILQREEFPKCTNVEQANSGIFFQNQKDARRLAVLRLECVVRGLLLVKPIHAQLVMEHCVCHF</sequence>
<name>A0A8E0VGF6_9TREM</name>
<dbReference type="OrthoDB" id="10350748at2759"/>
<dbReference type="Proteomes" id="UP000728185">
    <property type="component" value="Unassembled WGS sequence"/>
</dbReference>
<protein>
    <submittedName>
        <fullName evidence="1">Uncharacterized protein</fullName>
    </submittedName>
</protein>
<proteinExistence type="predicted"/>
<reference evidence="1" key="1">
    <citation type="submission" date="2019-05" db="EMBL/GenBank/DDBJ databases">
        <title>Annotation for the trematode Fasciolopsis buski.</title>
        <authorList>
            <person name="Choi Y.-J."/>
        </authorList>
    </citation>
    <scope>NUCLEOTIDE SEQUENCE</scope>
    <source>
        <strain evidence="1">HT</strain>
        <tissue evidence="1">Whole worm</tissue>
    </source>
</reference>
<comment type="caution">
    <text evidence="1">The sequence shown here is derived from an EMBL/GenBank/DDBJ whole genome shotgun (WGS) entry which is preliminary data.</text>
</comment>
<organism evidence="1 2">
    <name type="scientific">Fasciolopsis buskii</name>
    <dbReference type="NCBI Taxonomy" id="27845"/>
    <lineage>
        <taxon>Eukaryota</taxon>
        <taxon>Metazoa</taxon>
        <taxon>Spiralia</taxon>
        <taxon>Lophotrochozoa</taxon>
        <taxon>Platyhelminthes</taxon>
        <taxon>Trematoda</taxon>
        <taxon>Digenea</taxon>
        <taxon>Plagiorchiida</taxon>
        <taxon>Echinostomata</taxon>
        <taxon>Echinostomatoidea</taxon>
        <taxon>Fasciolidae</taxon>
        <taxon>Fasciolopsis</taxon>
    </lineage>
</organism>
<accession>A0A8E0VGF6</accession>
<evidence type="ECO:0000313" key="1">
    <source>
        <dbReference type="EMBL" id="KAA0192311.1"/>
    </source>
</evidence>
<evidence type="ECO:0000313" key="2">
    <source>
        <dbReference type="Proteomes" id="UP000728185"/>
    </source>
</evidence>
<dbReference type="EMBL" id="LUCM01005765">
    <property type="protein sequence ID" value="KAA0192311.1"/>
    <property type="molecule type" value="Genomic_DNA"/>
</dbReference>
<gene>
    <name evidence="1" type="ORF">FBUS_02426</name>
</gene>